<dbReference type="GO" id="GO:0022904">
    <property type="term" value="P:respiratory electron transport chain"/>
    <property type="evidence" value="ECO:0007669"/>
    <property type="project" value="TreeGrafter"/>
</dbReference>
<sequence length="585" mass="65222">MSFMPFSYSALPGVVQGATHYVLEVMIILTILGVLTFYIYYLISSRKEAVEDAAKEEGYSDPSEYVRDKLYGRKRKADFSIFLYDDAKSIGLRYLFTGIAFLFLAGSFGVMMRVSLVDPNPVVISPVLYDIFLTQHATLMIYMFAIGVSFGFAYYLLPSYLKLKKDNMGTLSSVAYWIWLLGGALFVVSRSSMRWYMYPPLALQLTPYGAGMANWLAIIAMEFIFVGITLASIVVLKIIFLDRADDMPLSKMPIFAWSIVFTLIMIVSSDPPLMVGLGMLFYDFFNPVFFTASSNTVLNFAILFWFWGHPIVYIAVLPFFGLMYEIIQKFTGGKVYSYSSAIIGMGTLLIFSELVWGHHLLNSGLGVDWVLFFTTTSFVVVIPSAISVFNWIATLWTAGKIRLSTPMLFVINSIFDFVIGGVEGVMLANDSFNEIAHGTYFVTGHFHFIFVGMTLGVTMAAFYMLYPTLSGGRVYNERLAKWHFYITAFGSFLMSFAWSLGGFLGMPRAVAGYFPFFQPYQDSAILGGVIIGIGQLVFLYNIATSWFKKPVTDTNNAFETVEDIPAAVSSAVPAESESQAANGGE</sequence>
<feature type="domain" description="Cytochrome oxidase subunit I profile" evidence="7">
    <location>
        <begin position="65"/>
        <end position="585"/>
    </location>
</feature>
<dbReference type="InterPro" id="IPR036927">
    <property type="entry name" value="Cyt_c_oxase-like_su1_sf"/>
</dbReference>
<keyword evidence="5" id="KW-0349">Heme</keyword>
<comment type="similarity">
    <text evidence="5">Belongs to the heme-copper respiratory oxidase family.</text>
</comment>
<feature type="transmembrane region" description="Helical" evidence="6">
    <location>
        <begin position="169"/>
        <end position="188"/>
    </location>
</feature>
<dbReference type="InterPro" id="IPR000883">
    <property type="entry name" value="Cyt_C_Oxase_1"/>
</dbReference>
<feature type="transmembrane region" description="Helical" evidence="6">
    <location>
        <begin position="335"/>
        <end position="357"/>
    </location>
</feature>
<dbReference type="EMBL" id="CP133772">
    <property type="protein sequence ID" value="WYY00427.1"/>
    <property type="molecule type" value="Genomic_DNA"/>
</dbReference>
<dbReference type="GeneID" id="95967733"/>
<keyword evidence="4 6" id="KW-0472">Membrane</keyword>
<feature type="transmembrane region" description="Helical" evidence="6">
    <location>
        <begin position="215"/>
        <end position="242"/>
    </location>
</feature>
<feature type="transmembrane region" description="Helical" evidence="6">
    <location>
        <begin position="484"/>
        <end position="504"/>
    </location>
</feature>
<dbReference type="KEGG" id="omr:OXIME_000997"/>
<evidence type="ECO:0000256" key="6">
    <source>
        <dbReference type="SAM" id="Phobius"/>
    </source>
</evidence>
<dbReference type="PANTHER" id="PTHR10422:SF18">
    <property type="entry name" value="CYTOCHROME C OXIDASE SUBUNIT 1"/>
    <property type="match status" value="1"/>
</dbReference>
<dbReference type="AlphaFoldDB" id="A0AAX4NHZ3"/>
<keyword evidence="3 6" id="KW-1133">Transmembrane helix</keyword>
<feature type="transmembrane region" description="Helical" evidence="6">
    <location>
        <begin position="302"/>
        <end position="323"/>
    </location>
</feature>
<feature type="transmembrane region" description="Helical" evidence="6">
    <location>
        <begin position="20"/>
        <end position="43"/>
    </location>
</feature>
<dbReference type="GO" id="GO:0016020">
    <property type="term" value="C:membrane"/>
    <property type="evidence" value="ECO:0007669"/>
    <property type="project" value="UniProtKB-SubCell"/>
</dbReference>
<keyword evidence="5" id="KW-0813">Transport</keyword>
<dbReference type="PANTHER" id="PTHR10422">
    <property type="entry name" value="CYTOCHROME C OXIDASE SUBUNIT 1"/>
    <property type="match status" value="1"/>
</dbReference>
<feature type="transmembrane region" description="Helical" evidence="6">
    <location>
        <begin position="254"/>
        <end position="282"/>
    </location>
</feature>
<dbReference type="RefSeq" id="WP_393970765.1">
    <property type="nucleotide sequence ID" value="NZ_CP133772.1"/>
</dbReference>
<comment type="subcellular location">
    <subcellularLocation>
        <location evidence="1">Membrane</location>
        <topology evidence="1">Multi-pass membrane protein</topology>
    </subcellularLocation>
</comment>
<protein>
    <submittedName>
        <fullName evidence="8">Cbb3-type cytochrome c oxidase subunit I</fullName>
    </submittedName>
</protein>
<gene>
    <name evidence="8" type="ORF">OXIME_000997</name>
</gene>
<evidence type="ECO:0000256" key="3">
    <source>
        <dbReference type="ARBA" id="ARBA00022989"/>
    </source>
</evidence>
<evidence type="ECO:0000256" key="1">
    <source>
        <dbReference type="ARBA" id="ARBA00004141"/>
    </source>
</evidence>
<feature type="transmembrane region" description="Helical" evidence="6">
    <location>
        <begin position="369"/>
        <end position="396"/>
    </location>
</feature>
<keyword evidence="5" id="KW-0249">Electron transport</keyword>
<dbReference type="PROSITE" id="PS50855">
    <property type="entry name" value="COX1"/>
    <property type="match status" value="1"/>
</dbReference>
<keyword evidence="5" id="KW-0679">Respiratory chain</keyword>
<dbReference type="PRINTS" id="PR01165">
    <property type="entry name" value="CYCOXIDASEI"/>
</dbReference>
<keyword evidence="5" id="KW-0479">Metal-binding</keyword>
<dbReference type="Gene3D" id="1.20.210.10">
    <property type="entry name" value="Cytochrome c oxidase-like, subunit I domain"/>
    <property type="match status" value="1"/>
</dbReference>
<organism evidence="8 9">
    <name type="scientific">Oxyplasma meridianum</name>
    <dbReference type="NCBI Taxonomy" id="3073602"/>
    <lineage>
        <taxon>Archaea</taxon>
        <taxon>Methanobacteriati</taxon>
        <taxon>Thermoplasmatota</taxon>
        <taxon>Thermoplasmata</taxon>
        <taxon>Thermoplasmatales</taxon>
        <taxon>Thermoplasmataceae</taxon>
        <taxon>Oxyplasma</taxon>
    </lineage>
</organism>
<name>A0AAX4NHZ3_9ARCH</name>
<evidence type="ECO:0000259" key="7">
    <source>
        <dbReference type="PROSITE" id="PS50855"/>
    </source>
</evidence>
<evidence type="ECO:0000256" key="5">
    <source>
        <dbReference type="RuleBase" id="RU000370"/>
    </source>
</evidence>
<dbReference type="PROSITE" id="PS00077">
    <property type="entry name" value="COX1_CUB"/>
    <property type="match status" value="1"/>
</dbReference>
<feature type="transmembrane region" description="Helical" evidence="6">
    <location>
        <begin position="440"/>
        <end position="463"/>
    </location>
</feature>
<proteinExistence type="inferred from homology"/>
<evidence type="ECO:0000313" key="8">
    <source>
        <dbReference type="EMBL" id="WYY00427.1"/>
    </source>
</evidence>
<dbReference type="InterPro" id="IPR023615">
    <property type="entry name" value="Cyt_c_Oxase_su1_BS"/>
</dbReference>
<feature type="transmembrane region" description="Helical" evidence="6">
    <location>
        <begin position="94"/>
        <end position="116"/>
    </location>
</feature>
<dbReference type="GO" id="GO:0009060">
    <property type="term" value="P:aerobic respiration"/>
    <property type="evidence" value="ECO:0007669"/>
    <property type="project" value="InterPro"/>
</dbReference>
<feature type="transmembrane region" description="Helical" evidence="6">
    <location>
        <begin position="408"/>
        <end position="428"/>
    </location>
</feature>
<accession>A0AAX4NHZ3</accession>
<dbReference type="InterPro" id="IPR023616">
    <property type="entry name" value="Cyt_c_oxase-like_su1_dom"/>
</dbReference>
<keyword evidence="5" id="KW-0408">Iron</keyword>
<evidence type="ECO:0000256" key="4">
    <source>
        <dbReference type="ARBA" id="ARBA00023136"/>
    </source>
</evidence>
<keyword evidence="2 5" id="KW-0812">Transmembrane</keyword>
<feature type="transmembrane region" description="Helical" evidence="6">
    <location>
        <begin position="136"/>
        <end position="157"/>
    </location>
</feature>
<dbReference type="GO" id="GO:0004129">
    <property type="term" value="F:cytochrome-c oxidase activity"/>
    <property type="evidence" value="ECO:0007669"/>
    <property type="project" value="InterPro"/>
</dbReference>
<dbReference type="Pfam" id="PF00115">
    <property type="entry name" value="COX1"/>
    <property type="match status" value="1"/>
</dbReference>
<dbReference type="GO" id="GO:0015990">
    <property type="term" value="P:electron transport coupled proton transport"/>
    <property type="evidence" value="ECO:0007669"/>
    <property type="project" value="TreeGrafter"/>
</dbReference>
<dbReference type="SUPFAM" id="SSF81442">
    <property type="entry name" value="Cytochrome c oxidase subunit I-like"/>
    <property type="match status" value="1"/>
</dbReference>
<dbReference type="Proteomes" id="UP001451606">
    <property type="component" value="Chromosome"/>
</dbReference>
<evidence type="ECO:0000313" key="9">
    <source>
        <dbReference type="Proteomes" id="UP001451606"/>
    </source>
</evidence>
<dbReference type="CDD" id="cd00919">
    <property type="entry name" value="Heme_Cu_Oxidase_I"/>
    <property type="match status" value="1"/>
</dbReference>
<keyword evidence="9" id="KW-1185">Reference proteome</keyword>
<feature type="transmembrane region" description="Helical" evidence="6">
    <location>
        <begin position="524"/>
        <end position="543"/>
    </location>
</feature>
<evidence type="ECO:0000256" key="2">
    <source>
        <dbReference type="ARBA" id="ARBA00022692"/>
    </source>
</evidence>
<reference evidence="8 9" key="1">
    <citation type="submission" date="2023-09" db="EMBL/GenBank/DDBJ databases">
        <authorList>
            <person name="Golyshina O.V."/>
            <person name="Lunev E.A."/>
            <person name="Bargiela R."/>
            <person name="Gaines M.C."/>
            <person name="Daum B."/>
            <person name="Bale N.J."/>
            <person name="Koenen M."/>
            <person name="Sinninghe Damst J.S."/>
            <person name="Yakimov M."/>
            <person name="Golyshin P.N."/>
        </authorList>
    </citation>
    <scope>NUCLEOTIDE SEQUENCE [LARGE SCALE GENOMIC DNA]</scope>
    <source>
        <strain evidence="8 9">M1</strain>
    </source>
</reference>
<dbReference type="GO" id="GO:0020037">
    <property type="term" value="F:heme binding"/>
    <property type="evidence" value="ECO:0007669"/>
    <property type="project" value="InterPro"/>
</dbReference>